<evidence type="ECO:0000313" key="2">
    <source>
        <dbReference type="Proteomes" id="UP001309876"/>
    </source>
</evidence>
<name>A0AAN7SZ35_9EURO</name>
<sequence length="204" mass="22885">MRLSYVDNPPNFTNEDDKATLERVKARRGEKGLLPLDLALLHAPKVADGWNSLLGAIRGKTSLPDNIREIAICRPALINQAWFEWKHHAPLLQDSESFKASPDKFETVQQLHPTSAGSLDKREWATLRYADAMTRDVKVSQSLFDEVKALFSEQEVVEITTTVASYNLVSRFLVALDVGEMNDQAPEFTSQVTNPTSTDDRIQS</sequence>
<dbReference type="InterPro" id="IPR029032">
    <property type="entry name" value="AhpD-like"/>
</dbReference>
<dbReference type="AlphaFoldDB" id="A0AAN7SZ35"/>
<organism evidence="1 2">
    <name type="scientific">Lithohypha guttulata</name>
    <dbReference type="NCBI Taxonomy" id="1690604"/>
    <lineage>
        <taxon>Eukaryota</taxon>
        <taxon>Fungi</taxon>
        <taxon>Dikarya</taxon>
        <taxon>Ascomycota</taxon>
        <taxon>Pezizomycotina</taxon>
        <taxon>Eurotiomycetes</taxon>
        <taxon>Chaetothyriomycetidae</taxon>
        <taxon>Chaetothyriales</taxon>
        <taxon>Trichomeriaceae</taxon>
        <taxon>Lithohypha</taxon>
    </lineage>
</organism>
<gene>
    <name evidence="1" type="ORF">LTR05_004640</name>
</gene>
<dbReference type="EMBL" id="JAVRRJ010000004">
    <property type="protein sequence ID" value="KAK5085356.1"/>
    <property type="molecule type" value="Genomic_DNA"/>
</dbReference>
<dbReference type="PANTHER" id="PTHR34846:SF11">
    <property type="entry name" value="4-CARBOXYMUCONOLACTONE DECARBOXYLASE FAMILY PROTEIN (AFU_ORTHOLOGUE AFUA_6G11590)"/>
    <property type="match status" value="1"/>
</dbReference>
<proteinExistence type="predicted"/>
<comment type="caution">
    <text evidence="1">The sequence shown here is derived from an EMBL/GenBank/DDBJ whole genome shotgun (WGS) entry which is preliminary data.</text>
</comment>
<keyword evidence="2" id="KW-1185">Reference proteome</keyword>
<dbReference type="Gene3D" id="1.20.1290.10">
    <property type="entry name" value="AhpD-like"/>
    <property type="match status" value="1"/>
</dbReference>
<accession>A0AAN7SZ35</accession>
<protein>
    <recommendedName>
        <fullName evidence="3">Carboxymuconolactone decarboxylase-like domain-containing protein</fullName>
    </recommendedName>
</protein>
<reference evidence="1 2" key="1">
    <citation type="submission" date="2023-08" db="EMBL/GenBank/DDBJ databases">
        <title>Black Yeasts Isolated from many extreme environments.</title>
        <authorList>
            <person name="Coleine C."/>
            <person name="Stajich J.E."/>
            <person name="Selbmann L."/>
        </authorList>
    </citation>
    <scope>NUCLEOTIDE SEQUENCE [LARGE SCALE GENOMIC DNA]</scope>
    <source>
        <strain evidence="1 2">CCFEE 5910</strain>
    </source>
</reference>
<dbReference type="SUPFAM" id="SSF69118">
    <property type="entry name" value="AhpD-like"/>
    <property type="match status" value="1"/>
</dbReference>
<dbReference type="PANTHER" id="PTHR34846">
    <property type="entry name" value="4-CARBOXYMUCONOLACTONE DECARBOXYLASE FAMILY PROTEIN (AFU_ORTHOLOGUE AFUA_6G11590)"/>
    <property type="match status" value="1"/>
</dbReference>
<dbReference type="Proteomes" id="UP001309876">
    <property type="component" value="Unassembled WGS sequence"/>
</dbReference>
<evidence type="ECO:0000313" key="1">
    <source>
        <dbReference type="EMBL" id="KAK5085356.1"/>
    </source>
</evidence>
<evidence type="ECO:0008006" key="3">
    <source>
        <dbReference type="Google" id="ProtNLM"/>
    </source>
</evidence>